<dbReference type="RefSeq" id="WP_290364533.1">
    <property type="nucleotide sequence ID" value="NZ_JAUFQU010000001.1"/>
</dbReference>
<feature type="domain" description="Secretion system C-terminal sorting" evidence="3">
    <location>
        <begin position="296"/>
        <end position="359"/>
    </location>
</feature>
<gene>
    <name evidence="4" type="ORF">QW060_16375</name>
</gene>
<evidence type="ECO:0000256" key="1">
    <source>
        <dbReference type="ARBA" id="ARBA00022729"/>
    </source>
</evidence>
<dbReference type="EMBL" id="JAUFQU010000001">
    <property type="protein sequence ID" value="MDN3708679.1"/>
    <property type="molecule type" value="Genomic_DNA"/>
</dbReference>
<reference evidence="5" key="1">
    <citation type="journal article" date="2019" name="Int. J. Syst. Evol. Microbiol.">
        <title>The Global Catalogue of Microorganisms (GCM) 10K type strain sequencing project: providing services to taxonomists for standard genome sequencing and annotation.</title>
        <authorList>
            <consortium name="The Broad Institute Genomics Platform"/>
            <consortium name="The Broad Institute Genome Sequencing Center for Infectious Disease"/>
            <person name="Wu L."/>
            <person name="Ma J."/>
        </authorList>
    </citation>
    <scope>NUCLEOTIDE SEQUENCE [LARGE SCALE GENOMIC DNA]</scope>
    <source>
        <strain evidence="5">CECT 7184</strain>
    </source>
</reference>
<dbReference type="Pfam" id="PF18962">
    <property type="entry name" value="Por_Secre_tail"/>
    <property type="match status" value="1"/>
</dbReference>
<evidence type="ECO:0000259" key="3">
    <source>
        <dbReference type="Pfam" id="PF18962"/>
    </source>
</evidence>
<organism evidence="4 5">
    <name type="scientific">Paenimyroides ceti</name>
    <dbReference type="NCBI Taxonomy" id="395087"/>
    <lineage>
        <taxon>Bacteria</taxon>
        <taxon>Pseudomonadati</taxon>
        <taxon>Bacteroidota</taxon>
        <taxon>Flavobacteriia</taxon>
        <taxon>Flavobacteriales</taxon>
        <taxon>Flavobacteriaceae</taxon>
        <taxon>Paenimyroides</taxon>
    </lineage>
</organism>
<dbReference type="Proteomes" id="UP001242368">
    <property type="component" value="Unassembled WGS sequence"/>
</dbReference>
<evidence type="ECO:0000313" key="4">
    <source>
        <dbReference type="EMBL" id="MDN3708679.1"/>
    </source>
</evidence>
<sequence>MKKITLFFVLLLTQSLFAQFTENDIRFWVGEGTKKAFLVADFKGEETIHSYAWGYRFENEDLTVEDMLNALLAAEPKLQAQIDSGYLSSLTYNHHTELPDQFGWATFDGTSLENLSMNNGVGYTDLYDGMWFGMTAMTDDIEEPSTPVAAYSSQWFSEEDIVTWFGTGTHKSLVVVDFGTDSEAGADSFVFGIRYETETITAEEALELIQTEADAFDYVMDATHLSEINWTSYSGAGEWKSYTGTDLSDWKETVIAQVALQNGQWLGLSLGSRRPFTPREEGTLANGEHHKVSFSIYPNPAVETVTLKTEQPLKKYTVYSSTGKKIQEGTDTVVNVSALSSGIYIIEVWTETGRTAQKLWKK</sequence>
<dbReference type="NCBIfam" id="TIGR04183">
    <property type="entry name" value="Por_Secre_tail"/>
    <property type="match status" value="1"/>
</dbReference>
<feature type="chain" id="PRO_5045683821" evidence="2">
    <location>
        <begin position="19"/>
        <end position="362"/>
    </location>
</feature>
<accession>A0ABT8CVX7</accession>
<comment type="caution">
    <text evidence="4">The sequence shown here is derived from an EMBL/GenBank/DDBJ whole genome shotgun (WGS) entry which is preliminary data.</text>
</comment>
<keyword evidence="1 2" id="KW-0732">Signal</keyword>
<evidence type="ECO:0000256" key="2">
    <source>
        <dbReference type="SAM" id="SignalP"/>
    </source>
</evidence>
<keyword evidence="5" id="KW-1185">Reference proteome</keyword>
<dbReference type="InterPro" id="IPR026444">
    <property type="entry name" value="Secre_tail"/>
</dbReference>
<evidence type="ECO:0000313" key="5">
    <source>
        <dbReference type="Proteomes" id="UP001242368"/>
    </source>
</evidence>
<protein>
    <submittedName>
        <fullName evidence="4">T9SS type A sorting domain-containing protein</fullName>
    </submittedName>
</protein>
<feature type="signal peptide" evidence="2">
    <location>
        <begin position="1"/>
        <end position="18"/>
    </location>
</feature>
<name>A0ABT8CVX7_9FLAO</name>
<proteinExistence type="predicted"/>